<keyword evidence="22" id="KW-1185">Reference proteome</keyword>
<keyword evidence="17" id="KW-0676">Redox-active center</keyword>
<keyword evidence="11" id="KW-1133">Transmembrane helix</keyword>
<evidence type="ECO:0000256" key="5">
    <source>
        <dbReference type="ARBA" id="ARBA00022448"/>
    </source>
</evidence>
<comment type="subcellular location">
    <subcellularLocation>
        <location evidence="3">Mitochondrion inner membrane</location>
        <topology evidence="3">Single-pass type II membrane protein</topology>
        <orientation evidence="3">Intermembrane side</orientation>
    </subcellularLocation>
</comment>
<keyword evidence="12" id="KW-0560">Oxidoreductase</keyword>
<evidence type="ECO:0000256" key="18">
    <source>
        <dbReference type="ARBA" id="ARBA00024980"/>
    </source>
</evidence>
<dbReference type="Gene3D" id="1.10.287.2900">
    <property type="match status" value="1"/>
</dbReference>
<comment type="cofactor">
    <cofactor evidence="2">
        <name>Cu(2+)</name>
        <dbReference type="ChEBI" id="CHEBI:29036"/>
    </cofactor>
</comment>
<reference evidence="21" key="1">
    <citation type="submission" date="2021-03" db="EMBL/GenBank/DDBJ databases">
        <authorList>
            <person name="Tagirdzhanova G."/>
        </authorList>
    </citation>
    <scope>NUCLEOTIDE SEQUENCE</scope>
</reference>
<proteinExistence type="predicted"/>
<evidence type="ECO:0000256" key="7">
    <source>
        <dbReference type="ARBA" id="ARBA00022792"/>
    </source>
</evidence>
<feature type="compositionally biased region" description="Low complexity" evidence="20">
    <location>
        <begin position="238"/>
        <end position="266"/>
    </location>
</feature>
<dbReference type="PANTHER" id="PTHR21622:SF0">
    <property type="entry name" value="COILED-COIL-HELIX-COILED-COIL-HELIX DOMAIN CONTAINING 4"/>
    <property type="match status" value="1"/>
</dbReference>
<keyword evidence="9" id="KW-0809">Transit peptide</keyword>
<evidence type="ECO:0000256" key="3">
    <source>
        <dbReference type="ARBA" id="ARBA00004164"/>
    </source>
</evidence>
<comment type="caution">
    <text evidence="21">The sequence shown here is derived from an EMBL/GenBank/DDBJ whole genome shotgun (WGS) entry which is preliminary data.</text>
</comment>
<keyword evidence="10" id="KW-0735">Signal-anchor</keyword>
<evidence type="ECO:0000256" key="1">
    <source>
        <dbReference type="ARBA" id="ARBA00001947"/>
    </source>
</evidence>
<keyword evidence="7" id="KW-0999">Mitochondrion inner membrane</keyword>
<dbReference type="FunFam" id="1.10.287.2900:FF:000002">
    <property type="entry name" value="Mitochondrial intermembrane space import and assembly protein"/>
    <property type="match status" value="1"/>
</dbReference>
<feature type="region of interest" description="Disordered" evidence="20">
    <location>
        <begin position="238"/>
        <end position="340"/>
    </location>
</feature>
<dbReference type="GO" id="GO:0005758">
    <property type="term" value="C:mitochondrial intermembrane space"/>
    <property type="evidence" value="ECO:0007669"/>
    <property type="project" value="TreeGrafter"/>
</dbReference>
<keyword evidence="15" id="KW-0472">Membrane</keyword>
<dbReference type="GO" id="GO:0015035">
    <property type="term" value="F:protein-disulfide reductase activity"/>
    <property type="evidence" value="ECO:0007669"/>
    <property type="project" value="InterPro"/>
</dbReference>
<evidence type="ECO:0000256" key="10">
    <source>
        <dbReference type="ARBA" id="ARBA00022968"/>
    </source>
</evidence>
<dbReference type="OrthoDB" id="7481291at2759"/>
<keyword evidence="14" id="KW-0496">Mitochondrion</keyword>
<evidence type="ECO:0000256" key="8">
    <source>
        <dbReference type="ARBA" id="ARBA00022927"/>
    </source>
</evidence>
<dbReference type="GO" id="GO:0005743">
    <property type="term" value="C:mitochondrial inner membrane"/>
    <property type="evidence" value="ECO:0007669"/>
    <property type="project" value="UniProtKB-SubCell"/>
</dbReference>
<gene>
    <name evidence="21" type="primary">MIA40</name>
    <name evidence="21" type="ORF">HETSPECPRED_000498</name>
</gene>
<comment type="function">
    <text evidence="18">Required for the import and folding of small cysteine-containing proteins (small Tim) in the mitochondrial intermembrane space (IMS). Forms a redox cycle with ERV1 that involves a disulfide relay system. Precursor proteins to be imported into the IMS are translocated in their reduced form into the mitochondria. The oxidized form of MIA40 forms a transient intermolecular disulfide bridge with the reduced precursor protein, resulting in oxidation of the precursor protein that now contains an intramolecular disulfide bond and is able to undergo folding in the IMS.</text>
</comment>
<keyword evidence="8" id="KW-0653">Protein transport</keyword>
<evidence type="ECO:0000256" key="6">
    <source>
        <dbReference type="ARBA" id="ARBA00022692"/>
    </source>
</evidence>
<evidence type="ECO:0000256" key="2">
    <source>
        <dbReference type="ARBA" id="ARBA00001973"/>
    </source>
</evidence>
<evidence type="ECO:0000256" key="11">
    <source>
        <dbReference type="ARBA" id="ARBA00022989"/>
    </source>
</evidence>
<feature type="compositionally biased region" description="Basic and acidic residues" evidence="20">
    <location>
        <begin position="295"/>
        <end position="332"/>
    </location>
</feature>
<dbReference type="GO" id="GO:0045041">
    <property type="term" value="P:protein import into mitochondrial intermembrane space"/>
    <property type="evidence" value="ECO:0007669"/>
    <property type="project" value="InterPro"/>
</dbReference>
<protein>
    <recommendedName>
        <fullName evidence="4">Mitochondrial intermembrane space import and assembly protein 40</fullName>
    </recommendedName>
    <alternativeName>
        <fullName evidence="19">Mitochondrial import inner membrane translocase TIM40</fullName>
    </alternativeName>
</protein>
<evidence type="ECO:0000256" key="13">
    <source>
        <dbReference type="ARBA" id="ARBA00023010"/>
    </source>
</evidence>
<keyword evidence="6" id="KW-0812">Transmembrane</keyword>
<keyword evidence="13" id="KW-0811">Translocation</keyword>
<feature type="compositionally biased region" description="Pro residues" evidence="20">
    <location>
        <begin position="267"/>
        <end position="278"/>
    </location>
</feature>
<dbReference type="Proteomes" id="UP000664521">
    <property type="component" value="Unassembled WGS sequence"/>
</dbReference>
<evidence type="ECO:0000256" key="12">
    <source>
        <dbReference type="ARBA" id="ARBA00023002"/>
    </source>
</evidence>
<dbReference type="PANTHER" id="PTHR21622">
    <property type="entry name" value="COILED-COIL-HELIX-COILED-COIL-HELIX DOMAIN CONTAINING 4"/>
    <property type="match status" value="1"/>
</dbReference>
<dbReference type="InterPro" id="IPR039289">
    <property type="entry name" value="CHCHD4"/>
</dbReference>
<evidence type="ECO:0000256" key="17">
    <source>
        <dbReference type="ARBA" id="ARBA00023284"/>
    </source>
</evidence>
<evidence type="ECO:0000256" key="14">
    <source>
        <dbReference type="ARBA" id="ARBA00023128"/>
    </source>
</evidence>
<dbReference type="PROSITE" id="PS51808">
    <property type="entry name" value="CHCH"/>
    <property type="match status" value="1"/>
</dbReference>
<dbReference type="AlphaFoldDB" id="A0A8H3IX43"/>
<evidence type="ECO:0000313" key="21">
    <source>
        <dbReference type="EMBL" id="CAF9937330.1"/>
    </source>
</evidence>
<keyword evidence="5" id="KW-0813">Transport</keyword>
<evidence type="ECO:0000256" key="9">
    <source>
        <dbReference type="ARBA" id="ARBA00022946"/>
    </source>
</evidence>
<evidence type="ECO:0000256" key="19">
    <source>
        <dbReference type="ARBA" id="ARBA00033150"/>
    </source>
</evidence>
<keyword evidence="16" id="KW-1015">Disulfide bond</keyword>
<evidence type="ECO:0000256" key="16">
    <source>
        <dbReference type="ARBA" id="ARBA00023157"/>
    </source>
</evidence>
<feature type="region of interest" description="Disordered" evidence="20">
    <location>
        <begin position="67"/>
        <end position="141"/>
    </location>
</feature>
<dbReference type="EMBL" id="CAJPDS010000100">
    <property type="protein sequence ID" value="CAF9937330.1"/>
    <property type="molecule type" value="Genomic_DNA"/>
</dbReference>
<comment type="cofactor">
    <cofactor evidence="1">
        <name>Zn(2+)</name>
        <dbReference type="ChEBI" id="CHEBI:29105"/>
    </cofactor>
</comment>
<accession>A0A8H3IX43</accession>
<name>A0A8H3IX43_9LECA</name>
<evidence type="ECO:0000256" key="20">
    <source>
        <dbReference type="SAM" id="MobiDB-lite"/>
    </source>
</evidence>
<evidence type="ECO:0000256" key="4">
    <source>
        <dbReference type="ARBA" id="ARBA00013714"/>
    </source>
</evidence>
<organism evidence="21 22">
    <name type="scientific">Heterodermia speciosa</name>
    <dbReference type="NCBI Taxonomy" id="116794"/>
    <lineage>
        <taxon>Eukaryota</taxon>
        <taxon>Fungi</taxon>
        <taxon>Dikarya</taxon>
        <taxon>Ascomycota</taxon>
        <taxon>Pezizomycotina</taxon>
        <taxon>Lecanoromycetes</taxon>
        <taxon>OSLEUM clade</taxon>
        <taxon>Lecanoromycetidae</taxon>
        <taxon>Caliciales</taxon>
        <taxon>Physciaceae</taxon>
        <taxon>Heterodermia</taxon>
    </lineage>
</organism>
<evidence type="ECO:0000313" key="22">
    <source>
        <dbReference type="Proteomes" id="UP000664521"/>
    </source>
</evidence>
<sequence length="340" mass="36634">MLIPVSRIAFRQAPRLRTLHSRRLLSTAPPHQKSRSWRNSAVRWGIAIGGLYYYNSTSVFAEEPPFSPSLAGPTTAEETSYPTLDSIAPTRRPEPSSADSSVSPTAAPTSITAEPPIGALDDPLPAGLEETEEEASQEGAFNEETGEINWDCPCLGGMAHGPCGEAFRAAFSCFVYSKEEPKGMDCIDRFRGMQDCFRLHPDVYGDELADPGASEDDEPAIAGAVDAAVNGIAEDLPVSNVPASSNPPLTSSLSPTSEVSRSGSLPRTPPPETLPTPTPRNAEVHPAYTTDDDEAAKTARAKEATEQVKRDHESDGQEKLVPKEWHDTRQKSDANQSSKY</sequence>
<feature type="compositionally biased region" description="Polar residues" evidence="20">
    <location>
        <begin position="97"/>
        <end position="112"/>
    </location>
</feature>
<evidence type="ECO:0000256" key="15">
    <source>
        <dbReference type="ARBA" id="ARBA00023136"/>
    </source>
</evidence>